<reference evidence="1 2" key="1">
    <citation type="submission" date="2020-02" db="EMBL/GenBank/DDBJ databases">
        <authorList>
            <person name="Ferguson B K."/>
        </authorList>
    </citation>
    <scope>NUCLEOTIDE SEQUENCE [LARGE SCALE GENOMIC DNA]</scope>
</reference>
<proteinExistence type="predicted"/>
<dbReference type="EMBL" id="CADCXV010001216">
    <property type="protein sequence ID" value="CAB0042755.1"/>
    <property type="molecule type" value="Genomic_DNA"/>
</dbReference>
<gene>
    <name evidence="1" type="ORF">TBRA_LOCUS14359</name>
</gene>
<evidence type="ECO:0000313" key="1">
    <source>
        <dbReference type="EMBL" id="CAB0042755.1"/>
    </source>
</evidence>
<accession>A0A6H5J5M8</accession>
<dbReference type="Proteomes" id="UP000479190">
    <property type="component" value="Unassembled WGS sequence"/>
</dbReference>
<sequence>MKFFAKRGLFEKSGHLEPNWYEDEEIASKVKEVMTKADLSLYDLMRLRPREAEKLCTNTDFCRFILPSAKSFQRWKQLPVESREACAMHLCDKMSRRFFRDWALDSFLELIHYRLPILCCEMIIDNLTNQDLCNICLAAPGQSSIQHAKKYTRGSTGRCGAVAAAAQYRQRCTEGLLFVSSQLPCSSGRLLRCGWHALLALVLAMALLCQRSDATMCDASCSLLCGVACYTAATGLGLAVPGLAIVAAAPTIAAFVQCMTVCVHVD</sequence>
<name>A0A6H5J5M8_9HYME</name>
<dbReference type="AlphaFoldDB" id="A0A6H5J5M8"/>
<protein>
    <submittedName>
        <fullName evidence="1">Uncharacterized protein</fullName>
    </submittedName>
</protein>
<evidence type="ECO:0000313" key="2">
    <source>
        <dbReference type="Proteomes" id="UP000479190"/>
    </source>
</evidence>
<keyword evidence="2" id="KW-1185">Reference proteome</keyword>
<organism evidence="1 2">
    <name type="scientific">Trichogramma brassicae</name>
    <dbReference type="NCBI Taxonomy" id="86971"/>
    <lineage>
        <taxon>Eukaryota</taxon>
        <taxon>Metazoa</taxon>
        <taxon>Ecdysozoa</taxon>
        <taxon>Arthropoda</taxon>
        <taxon>Hexapoda</taxon>
        <taxon>Insecta</taxon>
        <taxon>Pterygota</taxon>
        <taxon>Neoptera</taxon>
        <taxon>Endopterygota</taxon>
        <taxon>Hymenoptera</taxon>
        <taxon>Apocrita</taxon>
        <taxon>Proctotrupomorpha</taxon>
        <taxon>Chalcidoidea</taxon>
        <taxon>Trichogrammatidae</taxon>
        <taxon>Trichogramma</taxon>
    </lineage>
</organism>